<feature type="compositionally biased region" description="Polar residues" evidence="1">
    <location>
        <begin position="32"/>
        <end position="64"/>
    </location>
</feature>
<organism evidence="2 3">
    <name type="scientific">Mya arenaria</name>
    <name type="common">Soft-shell clam</name>
    <dbReference type="NCBI Taxonomy" id="6604"/>
    <lineage>
        <taxon>Eukaryota</taxon>
        <taxon>Metazoa</taxon>
        <taxon>Spiralia</taxon>
        <taxon>Lophotrochozoa</taxon>
        <taxon>Mollusca</taxon>
        <taxon>Bivalvia</taxon>
        <taxon>Autobranchia</taxon>
        <taxon>Heteroconchia</taxon>
        <taxon>Euheterodonta</taxon>
        <taxon>Imparidentia</taxon>
        <taxon>Neoheterodontei</taxon>
        <taxon>Myida</taxon>
        <taxon>Myoidea</taxon>
        <taxon>Myidae</taxon>
        <taxon>Mya</taxon>
    </lineage>
</organism>
<accession>A0ABY7EAV2</accession>
<protein>
    <submittedName>
        <fullName evidence="2">Uncharacterized protein</fullName>
    </submittedName>
</protein>
<dbReference type="EMBL" id="CP111017">
    <property type="protein sequence ID" value="WAR06975.1"/>
    <property type="molecule type" value="Genomic_DNA"/>
</dbReference>
<sequence>MAAYKRLKINPKKPNMDKTEMQPESHAACSGENGNVVNGAQPNEAGMNSSSDHLVSRNNASSSENDADVLVKALVTIFDREYSEAEIRLSINIYEKRRKMRYSRGHSEEIVEIMDEPSSRYAEGASKTATLINTKLIQFKNKCEIFALDTI</sequence>
<evidence type="ECO:0000313" key="3">
    <source>
        <dbReference type="Proteomes" id="UP001164746"/>
    </source>
</evidence>
<evidence type="ECO:0000256" key="1">
    <source>
        <dbReference type="SAM" id="MobiDB-lite"/>
    </source>
</evidence>
<name>A0ABY7EAV2_MYAAR</name>
<gene>
    <name evidence="2" type="ORF">MAR_016933</name>
</gene>
<feature type="compositionally biased region" description="Basic and acidic residues" evidence="1">
    <location>
        <begin position="14"/>
        <end position="23"/>
    </location>
</feature>
<feature type="region of interest" description="Disordered" evidence="1">
    <location>
        <begin position="1"/>
        <end position="64"/>
    </location>
</feature>
<evidence type="ECO:0000313" key="2">
    <source>
        <dbReference type="EMBL" id="WAR06975.1"/>
    </source>
</evidence>
<proteinExistence type="predicted"/>
<feature type="compositionally biased region" description="Basic residues" evidence="1">
    <location>
        <begin position="1"/>
        <end position="11"/>
    </location>
</feature>
<keyword evidence="3" id="KW-1185">Reference proteome</keyword>
<dbReference type="Proteomes" id="UP001164746">
    <property type="component" value="Chromosome 6"/>
</dbReference>
<reference evidence="2" key="1">
    <citation type="submission" date="2022-11" db="EMBL/GenBank/DDBJ databases">
        <title>Centuries of genome instability and evolution in soft-shell clam transmissible cancer (bioRxiv).</title>
        <authorList>
            <person name="Hart S.F.M."/>
            <person name="Yonemitsu M.A."/>
            <person name="Giersch R.M."/>
            <person name="Beal B.F."/>
            <person name="Arriagada G."/>
            <person name="Davis B.W."/>
            <person name="Ostrander E.A."/>
            <person name="Goff S.P."/>
            <person name="Metzger M.J."/>
        </authorList>
    </citation>
    <scope>NUCLEOTIDE SEQUENCE</scope>
    <source>
        <strain evidence="2">MELC-2E11</strain>
        <tissue evidence="2">Siphon/mantle</tissue>
    </source>
</reference>